<comment type="caution">
    <text evidence="7">The sequence shown here is derived from an EMBL/GenBank/DDBJ whole genome shotgun (WGS) entry which is preliminary data.</text>
</comment>
<dbReference type="InterPro" id="IPR017039">
    <property type="entry name" value="Virul_fac_BrkB"/>
</dbReference>
<gene>
    <name evidence="7" type="ORF">FHR33_004332</name>
</gene>
<evidence type="ECO:0000256" key="4">
    <source>
        <dbReference type="ARBA" id="ARBA00022989"/>
    </source>
</evidence>
<feature type="transmembrane region" description="Helical" evidence="6">
    <location>
        <begin position="47"/>
        <end position="74"/>
    </location>
</feature>
<feature type="transmembrane region" description="Helical" evidence="6">
    <location>
        <begin position="111"/>
        <end position="134"/>
    </location>
</feature>
<keyword evidence="4 6" id="KW-1133">Transmembrane helix</keyword>
<evidence type="ECO:0000313" key="8">
    <source>
        <dbReference type="Proteomes" id="UP000579945"/>
    </source>
</evidence>
<evidence type="ECO:0000256" key="2">
    <source>
        <dbReference type="ARBA" id="ARBA00022475"/>
    </source>
</evidence>
<protein>
    <submittedName>
        <fullName evidence="7">Membrane protein</fullName>
    </submittedName>
</protein>
<keyword evidence="5 6" id="KW-0472">Membrane</keyword>
<proteinExistence type="predicted"/>
<accession>A0A7W5V167</accession>
<evidence type="ECO:0000256" key="6">
    <source>
        <dbReference type="SAM" id="Phobius"/>
    </source>
</evidence>
<dbReference type="GeneID" id="95390704"/>
<dbReference type="RefSeq" id="WP_183650472.1">
    <property type="nucleotide sequence ID" value="NZ_JACIBV010000001.1"/>
</dbReference>
<dbReference type="PANTHER" id="PTHR30213:SF1">
    <property type="entry name" value="INNER MEMBRANE PROTEIN YHJD"/>
    <property type="match status" value="1"/>
</dbReference>
<feature type="transmembrane region" description="Helical" evidence="6">
    <location>
        <begin position="155"/>
        <end position="176"/>
    </location>
</feature>
<keyword evidence="2" id="KW-1003">Cell membrane</keyword>
<evidence type="ECO:0000256" key="3">
    <source>
        <dbReference type="ARBA" id="ARBA00022692"/>
    </source>
</evidence>
<organism evidence="7 8">
    <name type="scientific">Nonomuraea dietziae</name>
    <dbReference type="NCBI Taxonomy" id="65515"/>
    <lineage>
        <taxon>Bacteria</taxon>
        <taxon>Bacillati</taxon>
        <taxon>Actinomycetota</taxon>
        <taxon>Actinomycetes</taxon>
        <taxon>Streptosporangiales</taxon>
        <taxon>Streptosporangiaceae</taxon>
        <taxon>Nonomuraea</taxon>
    </lineage>
</organism>
<feature type="transmembrane region" description="Helical" evidence="6">
    <location>
        <begin position="260"/>
        <end position="277"/>
    </location>
</feature>
<evidence type="ECO:0000256" key="5">
    <source>
        <dbReference type="ARBA" id="ARBA00023136"/>
    </source>
</evidence>
<dbReference type="AlphaFoldDB" id="A0A7W5V167"/>
<keyword evidence="8" id="KW-1185">Reference proteome</keyword>
<dbReference type="Pfam" id="PF03631">
    <property type="entry name" value="Virul_fac_BrkB"/>
    <property type="match status" value="1"/>
</dbReference>
<name>A0A7W5V167_9ACTN</name>
<reference evidence="7 8" key="1">
    <citation type="submission" date="2020-08" db="EMBL/GenBank/DDBJ databases">
        <title>Sequencing the genomes of 1000 actinobacteria strains.</title>
        <authorList>
            <person name="Klenk H.-P."/>
        </authorList>
    </citation>
    <scope>NUCLEOTIDE SEQUENCE [LARGE SCALE GENOMIC DNA]</scope>
    <source>
        <strain evidence="7 8">DSM 44320</strain>
    </source>
</reference>
<dbReference type="Proteomes" id="UP000579945">
    <property type="component" value="Unassembled WGS sequence"/>
</dbReference>
<sequence>MSTWVDRVSAVKERVRRTTERSRVRWHPVDHVIRTVQRYQLQNGDRLAGAVTYFAFLSLFPIIALAFAVFGYVLTERPEISEALRKSIAEQLPGLVDQLNLDQIAQARTSAGLIGLIGLLYAGLGAIDALRGALREISMTTTPPLNFVLGKLRDLATLIMLGLTMIVSALVGGFATQATTTVATFLGVETSLGAKLTLAGVGLLGSVGADWVMFLIVLGWVARPARPFRTLAKGALLGAVGFGVLKQVATLLLSTTLSNPVYGTFAVTAGLLLWINFSARLTLYVAAWTTTSGLTPPPSPTPLPSDGSY</sequence>
<dbReference type="EMBL" id="JACIBV010000001">
    <property type="protein sequence ID" value="MBB3728472.1"/>
    <property type="molecule type" value="Genomic_DNA"/>
</dbReference>
<dbReference type="GO" id="GO:0005886">
    <property type="term" value="C:plasma membrane"/>
    <property type="evidence" value="ECO:0007669"/>
    <property type="project" value="UniProtKB-SubCell"/>
</dbReference>
<comment type="subcellular location">
    <subcellularLocation>
        <location evidence="1">Cell membrane</location>
        <topology evidence="1">Multi-pass membrane protein</topology>
    </subcellularLocation>
</comment>
<feature type="transmembrane region" description="Helical" evidence="6">
    <location>
        <begin position="234"/>
        <end position="254"/>
    </location>
</feature>
<feature type="transmembrane region" description="Helical" evidence="6">
    <location>
        <begin position="196"/>
        <end position="222"/>
    </location>
</feature>
<dbReference type="PIRSF" id="PIRSF035875">
    <property type="entry name" value="RNase_BN"/>
    <property type="match status" value="1"/>
</dbReference>
<evidence type="ECO:0000313" key="7">
    <source>
        <dbReference type="EMBL" id="MBB3728472.1"/>
    </source>
</evidence>
<dbReference type="PANTHER" id="PTHR30213">
    <property type="entry name" value="INNER MEMBRANE PROTEIN YHJD"/>
    <property type="match status" value="1"/>
</dbReference>
<evidence type="ECO:0000256" key="1">
    <source>
        <dbReference type="ARBA" id="ARBA00004651"/>
    </source>
</evidence>
<keyword evidence="3 6" id="KW-0812">Transmembrane</keyword>